<gene>
    <name evidence="3" type="ORF">IAD36_05405</name>
</gene>
<evidence type="ECO:0000256" key="2">
    <source>
        <dbReference type="SAM" id="SignalP"/>
    </source>
</evidence>
<dbReference type="PROSITE" id="PS51257">
    <property type="entry name" value="PROKAR_LIPOPROTEIN"/>
    <property type="match status" value="1"/>
</dbReference>
<feature type="transmembrane region" description="Helical" evidence="1">
    <location>
        <begin position="89"/>
        <end position="106"/>
    </location>
</feature>
<feature type="transmembrane region" description="Helical" evidence="1">
    <location>
        <begin position="56"/>
        <end position="77"/>
    </location>
</feature>
<keyword evidence="1" id="KW-0472">Membrane</keyword>
<proteinExistence type="predicted"/>
<keyword evidence="2" id="KW-0732">Signal</keyword>
<keyword evidence="1" id="KW-1133">Transmembrane helix</keyword>
<feature type="transmembrane region" description="Helical" evidence="1">
    <location>
        <begin position="235"/>
        <end position="254"/>
    </location>
</feature>
<reference evidence="3" key="2">
    <citation type="journal article" date="2021" name="PeerJ">
        <title>Extensive microbial diversity within the chicken gut microbiome revealed by metagenomics and culture.</title>
        <authorList>
            <person name="Gilroy R."/>
            <person name="Ravi A."/>
            <person name="Getino M."/>
            <person name="Pursley I."/>
            <person name="Horton D.L."/>
            <person name="Alikhan N.F."/>
            <person name="Baker D."/>
            <person name="Gharbi K."/>
            <person name="Hall N."/>
            <person name="Watson M."/>
            <person name="Adriaenssens E.M."/>
            <person name="Foster-Nyarko E."/>
            <person name="Jarju S."/>
            <person name="Secka A."/>
            <person name="Antonio M."/>
            <person name="Oren A."/>
            <person name="Chaudhuri R.R."/>
            <person name="La Ragione R."/>
            <person name="Hildebrand F."/>
            <person name="Pallen M.J."/>
        </authorList>
    </citation>
    <scope>NUCLEOTIDE SEQUENCE</scope>
    <source>
        <strain evidence="3">ChiGjej3B3-7149</strain>
    </source>
</reference>
<accession>A0A9D1DLI4</accession>
<sequence>MTESRFKKLAVLAALLGAAACAAAAVEPELTGLIFWLPCGLVADVLWELAMTGEGWRIFAIVIYVLICLLPALGLLLIRRRRRPWREDWLLLVLSAALFLLLGRALDSRRDMYSVFAQMGLFSVLTAWLVLRLLRCIGASDDARLVKLSRIAVALLGLIYGFTAGWTLVSAAAGLFSDFQLSVLADGVSGCATAVILVLGCLRALRLVNTLGPAGELTDESVAEAGGFYRFSAKALAAIVLVNMCADLAKLLLIDLSSNSSVNVSLPILPLLFCLAALIVSRFMAAHKRLRDDNDLFV</sequence>
<feature type="transmembrane region" description="Helical" evidence="1">
    <location>
        <begin position="112"/>
        <end position="131"/>
    </location>
</feature>
<feature type="transmembrane region" description="Helical" evidence="1">
    <location>
        <begin position="179"/>
        <end position="202"/>
    </location>
</feature>
<feature type="transmembrane region" description="Helical" evidence="1">
    <location>
        <begin position="151"/>
        <end position="173"/>
    </location>
</feature>
<evidence type="ECO:0008006" key="5">
    <source>
        <dbReference type="Google" id="ProtNLM"/>
    </source>
</evidence>
<feature type="signal peptide" evidence="2">
    <location>
        <begin position="1"/>
        <end position="24"/>
    </location>
</feature>
<organism evidence="3 4">
    <name type="scientific">Candidatus Scatomorpha intestinigallinarum</name>
    <dbReference type="NCBI Taxonomy" id="2840923"/>
    <lineage>
        <taxon>Bacteria</taxon>
        <taxon>Bacillati</taxon>
        <taxon>Bacillota</taxon>
        <taxon>Clostridia</taxon>
        <taxon>Eubacteriales</taxon>
        <taxon>Candidatus Scatomorpha</taxon>
    </lineage>
</organism>
<feature type="chain" id="PRO_5039154020" description="DUF2975 domain-containing protein" evidence="2">
    <location>
        <begin position="25"/>
        <end position="298"/>
    </location>
</feature>
<name>A0A9D1DLI4_9FIRM</name>
<dbReference type="AlphaFoldDB" id="A0A9D1DLI4"/>
<dbReference type="EMBL" id="DVHH01000134">
    <property type="protein sequence ID" value="HIR55020.1"/>
    <property type="molecule type" value="Genomic_DNA"/>
</dbReference>
<feature type="transmembrane region" description="Helical" evidence="1">
    <location>
        <begin position="266"/>
        <end position="285"/>
    </location>
</feature>
<dbReference type="Proteomes" id="UP000824238">
    <property type="component" value="Unassembled WGS sequence"/>
</dbReference>
<comment type="caution">
    <text evidence="3">The sequence shown here is derived from an EMBL/GenBank/DDBJ whole genome shotgun (WGS) entry which is preliminary data.</text>
</comment>
<evidence type="ECO:0000313" key="3">
    <source>
        <dbReference type="EMBL" id="HIR55020.1"/>
    </source>
</evidence>
<protein>
    <recommendedName>
        <fullName evidence="5">DUF2975 domain-containing protein</fullName>
    </recommendedName>
</protein>
<evidence type="ECO:0000256" key="1">
    <source>
        <dbReference type="SAM" id="Phobius"/>
    </source>
</evidence>
<keyword evidence="1" id="KW-0812">Transmembrane</keyword>
<reference evidence="3" key="1">
    <citation type="submission" date="2020-10" db="EMBL/GenBank/DDBJ databases">
        <authorList>
            <person name="Gilroy R."/>
        </authorList>
    </citation>
    <scope>NUCLEOTIDE SEQUENCE</scope>
    <source>
        <strain evidence="3">ChiGjej3B3-7149</strain>
    </source>
</reference>
<evidence type="ECO:0000313" key="4">
    <source>
        <dbReference type="Proteomes" id="UP000824238"/>
    </source>
</evidence>